<dbReference type="Proteomes" id="UP000492820">
    <property type="component" value="Unassembled WGS sequence"/>
</dbReference>
<dbReference type="WBParaSite" id="EgrG_000405800">
    <property type="protein sequence ID" value="EgrG_000405800"/>
    <property type="gene ID" value="EgrG_000405800"/>
</dbReference>
<gene>
    <name evidence="4" type="ORF">EgrG_000405800</name>
</gene>
<dbReference type="InterPro" id="IPR016202">
    <property type="entry name" value="DNase_I"/>
</dbReference>
<reference evidence="6" key="3">
    <citation type="submission" date="2020-10" db="UniProtKB">
        <authorList>
            <consortium name="WormBaseParasite"/>
        </authorList>
    </citation>
    <scope>IDENTIFICATION</scope>
</reference>
<keyword evidence="1" id="KW-0540">Nuclease</keyword>
<reference evidence="4 5" key="1">
    <citation type="journal article" date="2013" name="Nature">
        <title>The genomes of four tapeworm species reveal adaptations to parasitism.</title>
        <authorList>
            <person name="Tsai I.J."/>
            <person name="Zarowiecki M."/>
            <person name="Holroyd N."/>
            <person name="Garciarrubio A."/>
            <person name="Sanchez-Flores A."/>
            <person name="Brooks K.L."/>
            <person name="Tracey A."/>
            <person name="Bobes R.J."/>
            <person name="Fragoso G."/>
            <person name="Sciutto E."/>
            <person name="Aslett M."/>
            <person name="Beasley H."/>
            <person name="Bennett H.M."/>
            <person name="Cai J."/>
            <person name="Camicia F."/>
            <person name="Clark R."/>
            <person name="Cucher M."/>
            <person name="De Silva N."/>
            <person name="Day T.A."/>
            <person name="Deplazes P."/>
            <person name="Estrada K."/>
            <person name="Fernandez C."/>
            <person name="Holland P.W."/>
            <person name="Hou J."/>
            <person name="Hu S."/>
            <person name="Huckvale T."/>
            <person name="Hung S.S."/>
            <person name="Kamenetzky L."/>
            <person name="Keane J.A."/>
            <person name="Kiss F."/>
            <person name="Koziol U."/>
            <person name="Lambert O."/>
            <person name="Liu K."/>
            <person name="Luo X."/>
            <person name="Luo Y."/>
            <person name="Macchiaroli N."/>
            <person name="Nichol S."/>
            <person name="Paps J."/>
            <person name="Parkinson J."/>
            <person name="Pouchkina-Stantcheva N."/>
            <person name="Riddiford N."/>
            <person name="Rosenzvit M."/>
            <person name="Salinas G."/>
            <person name="Wasmuth J.D."/>
            <person name="Zamanian M."/>
            <person name="Zheng Y."/>
            <person name="Cai X."/>
            <person name="Soberon X."/>
            <person name="Olson P.D."/>
            <person name="Laclette J.P."/>
            <person name="Brehm K."/>
            <person name="Berriman M."/>
            <person name="Garciarrubio A."/>
            <person name="Bobes R.J."/>
            <person name="Fragoso G."/>
            <person name="Sanchez-Flores A."/>
            <person name="Estrada K."/>
            <person name="Cevallos M.A."/>
            <person name="Morett E."/>
            <person name="Gonzalez V."/>
            <person name="Portillo T."/>
            <person name="Ochoa-Leyva A."/>
            <person name="Jose M.V."/>
            <person name="Sciutto E."/>
            <person name="Landa A."/>
            <person name="Jimenez L."/>
            <person name="Valdes V."/>
            <person name="Carrero J.C."/>
            <person name="Larralde C."/>
            <person name="Morales-Montor J."/>
            <person name="Limon-Lason J."/>
            <person name="Soberon X."/>
            <person name="Laclette J.P."/>
        </authorList>
    </citation>
    <scope>NUCLEOTIDE SEQUENCE [LARGE SCALE GENOMIC DNA]</scope>
</reference>
<dbReference type="InterPro" id="IPR036691">
    <property type="entry name" value="Endo/exonu/phosph_ase_sf"/>
</dbReference>
<dbReference type="GO" id="GO:0016787">
    <property type="term" value="F:hydrolase activity"/>
    <property type="evidence" value="ECO:0007669"/>
    <property type="project" value="UniProtKB-KW"/>
</dbReference>
<organism evidence="4">
    <name type="scientific">Echinococcus granulosus</name>
    <name type="common">Hydatid tapeworm</name>
    <dbReference type="NCBI Taxonomy" id="6210"/>
    <lineage>
        <taxon>Eukaryota</taxon>
        <taxon>Metazoa</taxon>
        <taxon>Spiralia</taxon>
        <taxon>Lophotrochozoa</taxon>
        <taxon>Platyhelminthes</taxon>
        <taxon>Cestoda</taxon>
        <taxon>Eucestoda</taxon>
        <taxon>Cyclophyllidea</taxon>
        <taxon>Taeniidae</taxon>
        <taxon>Echinococcus</taxon>
        <taxon>Echinococcus granulosus group</taxon>
    </lineage>
</organism>
<evidence type="ECO:0000256" key="2">
    <source>
        <dbReference type="ARBA" id="ARBA00022801"/>
    </source>
</evidence>
<dbReference type="PANTHER" id="PTHR11371">
    <property type="entry name" value="DEOXYRIBONUCLEASE"/>
    <property type="match status" value="1"/>
</dbReference>
<accession>A0A068X054</accession>
<evidence type="ECO:0000313" key="6">
    <source>
        <dbReference type="WBParaSite" id="EgrG_000405800"/>
    </source>
</evidence>
<evidence type="ECO:0000313" key="4">
    <source>
        <dbReference type="EMBL" id="CDS23312.1"/>
    </source>
</evidence>
<feature type="signal peptide" evidence="3">
    <location>
        <begin position="1"/>
        <end position="21"/>
    </location>
</feature>
<dbReference type="PANTHER" id="PTHR11371:SF31">
    <property type="entry name" value="EXTRACELLULAR NUCLEASE"/>
    <property type="match status" value="1"/>
</dbReference>
<feature type="chain" id="PRO_5035983623" evidence="3">
    <location>
        <begin position="22"/>
        <end position="82"/>
    </location>
</feature>
<dbReference type="GO" id="GO:0004536">
    <property type="term" value="F:DNA nuclease activity"/>
    <property type="evidence" value="ECO:0007669"/>
    <property type="project" value="InterPro"/>
</dbReference>
<proteinExistence type="predicted"/>
<evidence type="ECO:0000313" key="5">
    <source>
        <dbReference type="Proteomes" id="UP000492820"/>
    </source>
</evidence>
<protein>
    <submittedName>
        <fullName evidence="4 6">Deoxyribonuclease 1</fullName>
    </submittedName>
</protein>
<keyword evidence="2" id="KW-0378">Hydrolase</keyword>
<dbReference type="PRINTS" id="PR00130">
    <property type="entry name" value="DNASEI"/>
</dbReference>
<keyword evidence="3" id="KW-0732">Signal</keyword>
<evidence type="ECO:0000256" key="3">
    <source>
        <dbReference type="SAM" id="SignalP"/>
    </source>
</evidence>
<sequence length="82" mass="8937">MILLSLLLVVCLLGLPAPSEQKIKSAAFNVQVFGKSKSTKADVMKILVDIFRRYHGAVIEEIRDNTGEAIQRLLTAINAASP</sequence>
<reference evidence="4" key="2">
    <citation type="submission" date="2014-06" db="EMBL/GenBank/DDBJ databases">
        <authorList>
            <person name="Aslett M."/>
        </authorList>
    </citation>
    <scope>NUCLEOTIDE SEQUENCE</scope>
</reference>
<evidence type="ECO:0000256" key="1">
    <source>
        <dbReference type="ARBA" id="ARBA00022722"/>
    </source>
</evidence>
<dbReference type="EMBL" id="LK028590">
    <property type="protein sequence ID" value="CDS23312.1"/>
    <property type="molecule type" value="Genomic_DNA"/>
</dbReference>
<name>A0A068X054_ECHGR</name>
<dbReference type="AlphaFoldDB" id="A0A068X054"/>
<dbReference type="Gene3D" id="3.60.10.10">
    <property type="entry name" value="Endonuclease/exonuclease/phosphatase"/>
    <property type="match status" value="1"/>
</dbReference>
<dbReference type="GO" id="GO:0006308">
    <property type="term" value="P:DNA catabolic process"/>
    <property type="evidence" value="ECO:0007669"/>
    <property type="project" value="InterPro"/>
</dbReference>